<accession>A0ABV3ELK3</accession>
<gene>
    <name evidence="4" type="ORF">AB0D95_07415</name>
</gene>
<evidence type="ECO:0000313" key="4">
    <source>
        <dbReference type="EMBL" id="MEU9577080.1"/>
    </source>
</evidence>
<keyword evidence="2" id="KW-0472">Membrane</keyword>
<reference evidence="4 5" key="1">
    <citation type="submission" date="2024-06" db="EMBL/GenBank/DDBJ databases">
        <title>The Natural Products Discovery Center: Release of the First 8490 Sequenced Strains for Exploring Actinobacteria Biosynthetic Diversity.</title>
        <authorList>
            <person name="Kalkreuter E."/>
            <person name="Kautsar S.A."/>
            <person name="Yang D."/>
            <person name="Bader C.D."/>
            <person name="Teijaro C.N."/>
            <person name="Fluegel L."/>
            <person name="Davis C.M."/>
            <person name="Simpson J.R."/>
            <person name="Lauterbach L."/>
            <person name="Steele A.D."/>
            <person name="Gui C."/>
            <person name="Meng S."/>
            <person name="Li G."/>
            <person name="Viehrig K."/>
            <person name="Ye F."/>
            <person name="Su P."/>
            <person name="Kiefer A.F."/>
            <person name="Nichols A."/>
            <person name="Cepeda A.J."/>
            <person name="Yan W."/>
            <person name="Fan B."/>
            <person name="Jiang Y."/>
            <person name="Adhikari A."/>
            <person name="Zheng C.-J."/>
            <person name="Schuster L."/>
            <person name="Cowan T.M."/>
            <person name="Smanski M.J."/>
            <person name="Chevrette M.G."/>
            <person name="De Carvalho L.P.S."/>
            <person name="Shen B."/>
        </authorList>
    </citation>
    <scope>NUCLEOTIDE SEQUENCE [LARGE SCALE GENOMIC DNA]</scope>
    <source>
        <strain evidence="4 5">NPDC048117</strain>
    </source>
</reference>
<evidence type="ECO:0000256" key="2">
    <source>
        <dbReference type="SAM" id="Phobius"/>
    </source>
</evidence>
<feature type="transmembrane region" description="Helical" evidence="2">
    <location>
        <begin position="127"/>
        <end position="154"/>
    </location>
</feature>
<keyword evidence="2" id="KW-1133">Transmembrane helix</keyword>
<name>A0ABV3ELK3_9ACTN</name>
<keyword evidence="2" id="KW-0812">Transmembrane</keyword>
<dbReference type="RefSeq" id="WP_166020963.1">
    <property type="nucleotide sequence ID" value="NZ_JBEZNA010000011.1"/>
</dbReference>
<feature type="compositionally biased region" description="Pro residues" evidence="1">
    <location>
        <begin position="24"/>
        <end position="64"/>
    </location>
</feature>
<proteinExistence type="predicted"/>
<dbReference type="Pfam" id="PF13828">
    <property type="entry name" value="DUF4190"/>
    <property type="match status" value="1"/>
</dbReference>
<feature type="region of interest" description="Disordered" evidence="1">
    <location>
        <begin position="1"/>
        <end position="75"/>
    </location>
</feature>
<dbReference type="Proteomes" id="UP001551584">
    <property type="component" value="Unassembled WGS sequence"/>
</dbReference>
<organism evidence="4 5">
    <name type="scientific">Streptomyces chilikensis</name>
    <dbReference type="NCBI Taxonomy" id="1194079"/>
    <lineage>
        <taxon>Bacteria</taxon>
        <taxon>Bacillati</taxon>
        <taxon>Actinomycetota</taxon>
        <taxon>Actinomycetes</taxon>
        <taxon>Kitasatosporales</taxon>
        <taxon>Streptomycetaceae</taxon>
        <taxon>Streptomyces</taxon>
    </lineage>
</organism>
<dbReference type="InterPro" id="IPR025241">
    <property type="entry name" value="DUF4190"/>
</dbReference>
<evidence type="ECO:0000256" key="1">
    <source>
        <dbReference type="SAM" id="MobiDB-lite"/>
    </source>
</evidence>
<evidence type="ECO:0000259" key="3">
    <source>
        <dbReference type="Pfam" id="PF13828"/>
    </source>
</evidence>
<protein>
    <submittedName>
        <fullName evidence="4">DUF4190 domain-containing protein</fullName>
    </submittedName>
</protein>
<comment type="caution">
    <text evidence="4">The sequence shown here is derived from an EMBL/GenBank/DDBJ whole genome shotgun (WGS) entry which is preliminary data.</text>
</comment>
<feature type="transmembrane region" description="Helical" evidence="2">
    <location>
        <begin position="85"/>
        <end position="115"/>
    </location>
</feature>
<dbReference type="EMBL" id="JBEZNA010000011">
    <property type="protein sequence ID" value="MEU9577080.1"/>
    <property type="molecule type" value="Genomic_DNA"/>
</dbReference>
<feature type="domain" description="DUF4190" evidence="3">
    <location>
        <begin position="79"/>
        <end position="146"/>
    </location>
</feature>
<sequence>MADNTADNPYAGGTPDPWAKPAEGTPPQPGAVPPPPASAPSPFGPPPQAPPAPQGFGPVVPPQSTPQWAGMPPQPSNGMGVTSMVLGIVGVVFLCFWPLAILLGVLAIVFGAIGIQKAKRGEATNRGMAMAGLICGICAIVLPIVLVVIIGASLGPMAAL</sequence>
<evidence type="ECO:0000313" key="5">
    <source>
        <dbReference type="Proteomes" id="UP001551584"/>
    </source>
</evidence>
<keyword evidence="5" id="KW-1185">Reference proteome</keyword>